<reference evidence="4" key="1">
    <citation type="submission" date="2016-10" db="EMBL/GenBank/DDBJ databases">
        <authorList>
            <person name="Varghese N."/>
            <person name="Submissions S."/>
        </authorList>
    </citation>
    <scope>NUCLEOTIDE SEQUENCE [LARGE SCALE GENOMIC DNA]</scope>
    <source>
        <strain evidence="4">CGMCC 1.11101</strain>
    </source>
</reference>
<dbReference type="InterPro" id="IPR043144">
    <property type="entry name" value="Mal/L-sulf/L-lact_DH-like_ah"/>
</dbReference>
<dbReference type="InterPro" id="IPR036111">
    <property type="entry name" value="Mal/L-sulfo/L-lacto_DH-like_sf"/>
</dbReference>
<proteinExistence type="inferred from homology"/>
<organism evidence="3 4">
    <name type="scientific">Mycetocola miduiensis</name>
    <dbReference type="NCBI Taxonomy" id="995034"/>
    <lineage>
        <taxon>Bacteria</taxon>
        <taxon>Bacillati</taxon>
        <taxon>Actinomycetota</taxon>
        <taxon>Actinomycetes</taxon>
        <taxon>Micrococcales</taxon>
        <taxon>Microbacteriaceae</taxon>
        <taxon>Mycetocola</taxon>
    </lineage>
</organism>
<dbReference type="AlphaFoldDB" id="A0A1I5CEU5"/>
<evidence type="ECO:0000256" key="2">
    <source>
        <dbReference type="ARBA" id="ARBA00023002"/>
    </source>
</evidence>
<sequence length="346" mass="36038">MLIDAHRLQAWATELLKGWGYSEDDASYIAATLVDANSRGVDSHGVIRLPAYSRRIVENLIDPAGVPQVTVAGSVVTVDANRAAGQIAARAAAEAALALSRKTGIATAAVHGSAHFGTAGYYARWLAERGAIAIVVSNSEPIVVPFGGKDALLGTNPFAFAAPTHSVPISLDMATSTSAMGKVLVAQASGASIPDSWGVDADGAPTTDPNAIKALLPVGGPKGYGLGFLVEILGGVLTGAAISHGIGNMYNDFSKPQNVGHWLVAINIEHLLPLDEFKNRIQVLVDAAHESAPAPGFTDVLVPGEPEERTKEARLRDGIPLADATVDELRELGSRYSVQFPEGATR</sequence>
<dbReference type="InterPro" id="IPR003767">
    <property type="entry name" value="Malate/L-lactate_DH-like"/>
</dbReference>
<evidence type="ECO:0000313" key="4">
    <source>
        <dbReference type="Proteomes" id="UP000198867"/>
    </source>
</evidence>
<dbReference type="OrthoDB" id="924592at2"/>
<dbReference type="Gene3D" id="3.30.1370.60">
    <property type="entry name" value="Hypothetical oxidoreductase yiak, domain 2"/>
    <property type="match status" value="1"/>
</dbReference>
<dbReference type="Proteomes" id="UP000198867">
    <property type="component" value="Unassembled WGS sequence"/>
</dbReference>
<name>A0A1I5CEU5_9MICO</name>
<dbReference type="SUPFAM" id="SSF89733">
    <property type="entry name" value="L-sulfolactate dehydrogenase-like"/>
    <property type="match status" value="1"/>
</dbReference>
<comment type="similarity">
    <text evidence="1">Belongs to the LDH2/MDH2 oxidoreductase family.</text>
</comment>
<dbReference type="Pfam" id="PF02615">
    <property type="entry name" value="Ldh_2"/>
    <property type="match status" value="1"/>
</dbReference>
<keyword evidence="2" id="KW-0560">Oxidoreductase</keyword>
<dbReference type="InterPro" id="IPR043143">
    <property type="entry name" value="Mal/L-sulf/L-lact_DH-like_NADP"/>
</dbReference>
<dbReference type="STRING" id="995034.SAMN05216219_2387"/>
<dbReference type="RefSeq" id="WP_090711698.1">
    <property type="nucleotide sequence ID" value="NZ_FOVM01000006.1"/>
</dbReference>
<accession>A0A1I5CEU5</accession>
<dbReference type="PANTHER" id="PTHR11091:SF0">
    <property type="entry name" value="MALATE DEHYDROGENASE"/>
    <property type="match status" value="1"/>
</dbReference>
<evidence type="ECO:0000313" key="3">
    <source>
        <dbReference type="EMBL" id="SFN85518.1"/>
    </source>
</evidence>
<gene>
    <name evidence="3" type="ORF">SAMN05216219_2387</name>
</gene>
<dbReference type="PANTHER" id="PTHR11091">
    <property type="entry name" value="OXIDOREDUCTASE-RELATED"/>
    <property type="match status" value="1"/>
</dbReference>
<protein>
    <submittedName>
        <fullName evidence="3">Malate/lactate/ureidoglycolate dehydrogenase, LDH2 family</fullName>
    </submittedName>
</protein>
<evidence type="ECO:0000256" key="1">
    <source>
        <dbReference type="ARBA" id="ARBA00006056"/>
    </source>
</evidence>
<dbReference type="EMBL" id="FOVM01000006">
    <property type="protein sequence ID" value="SFN85518.1"/>
    <property type="molecule type" value="Genomic_DNA"/>
</dbReference>
<keyword evidence="4" id="KW-1185">Reference proteome</keyword>
<dbReference type="GO" id="GO:0016491">
    <property type="term" value="F:oxidoreductase activity"/>
    <property type="evidence" value="ECO:0007669"/>
    <property type="project" value="UniProtKB-KW"/>
</dbReference>
<dbReference type="Gene3D" id="1.10.1530.10">
    <property type="match status" value="1"/>
</dbReference>